<dbReference type="InterPro" id="IPR017853">
    <property type="entry name" value="GH"/>
</dbReference>
<reference evidence="2 3" key="1">
    <citation type="submission" date="2019-01" db="EMBL/GenBank/DDBJ databases">
        <title>Egibacter rhizosphaerae EGI 80759T.</title>
        <authorList>
            <person name="Chen D.-D."/>
            <person name="Tian Y."/>
            <person name="Jiao J.-Y."/>
            <person name="Zhang X.-T."/>
            <person name="Zhang Y.-G."/>
            <person name="Zhang Y."/>
            <person name="Xiao M."/>
            <person name="Shu W.-S."/>
            <person name="Li W.-J."/>
        </authorList>
    </citation>
    <scope>NUCLEOTIDE SEQUENCE [LARGE SCALE GENOMIC DNA]</scope>
    <source>
        <strain evidence="2 3">EGI 80759</strain>
    </source>
</reference>
<evidence type="ECO:0000313" key="3">
    <source>
        <dbReference type="Proteomes" id="UP000291469"/>
    </source>
</evidence>
<dbReference type="AlphaFoldDB" id="A0A411YF01"/>
<dbReference type="EMBL" id="CP036402">
    <property type="protein sequence ID" value="QBI19761.1"/>
    <property type="molecule type" value="Genomic_DNA"/>
</dbReference>
<dbReference type="OrthoDB" id="9774125at2"/>
<sequence length="554" mass="59876">MRAALIGVLLVGAAAAMAWWWNAGATDAPLDVGTGGEGEAPDSDEAGVELALRGLDDGDVVTAEDLEEGLDVTVVGEPAERVQHAAVRRNGARQHPFDEDGEVPLDLDRMPEGEQVIEVEVPETEDAPAAEASWSFTLDTRPPPLRLEDPDLAVGDEPVGIAGSTDPDAEVEVGGEPVEVDEDGEFATELEVPQDGAATVHELTVTATSEAGNTATAEAEAAWVPSRSDVERIRGVHVSPHGWASDELREGVLTLAEEGRINTVVLSLKDEGGHVGYDTDLELANEIGANLAVYDLDDTVAELHERGIRVVGRIVAFADPTWAPHAWENGDRDVVVQRPEGVMHTGSYDGFTSFAHEDVRQYQIDLAVEAARAGVDDILWDYIRRPDGPLDEYHFGGLDEDTTPSESIVDFLEEADEAIAPYGTSHGASVYGIAATRPHEIAQDIPAMSEHLDYVAPMVYYSHWGPGEFDVSDPNAEPGLITERSLEEFVRLAEEQGDSHVVAWLQDFQLGGPHGESEVRAQLEAAERAGVDEWMMWNASVRYTRSAYDPLEED</sequence>
<gene>
    <name evidence="2" type="ORF">ER308_09490</name>
</gene>
<name>A0A411YF01_9ACTN</name>
<dbReference type="KEGG" id="erz:ER308_09490"/>
<accession>A0A411YF01</accession>
<dbReference type="InterPro" id="IPR013783">
    <property type="entry name" value="Ig-like_fold"/>
</dbReference>
<feature type="domain" description="DUF4015" evidence="1">
    <location>
        <begin position="235"/>
        <end position="543"/>
    </location>
</feature>
<dbReference type="Proteomes" id="UP000291469">
    <property type="component" value="Chromosome"/>
</dbReference>
<dbReference type="Gene3D" id="3.20.20.80">
    <property type="entry name" value="Glycosidases"/>
    <property type="match status" value="1"/>
</dbReference>
<protein>
    <recommendedName>
        <fullName evidence="1">DUF4015 domain-containing protein</fullName>
    </recommendedName>
</protein>
<evidence type="ECO:0000313" key="2">
    <source>
        <dbReference type="EMBL" id="QBI19761.1"/>
    </source>
</evidence>
<dbReference type="SUPFAM" id="SSF51445">
    <property type="entry name" value="(Trans)glycosidases"/>
    <property type="match status" value="1"/>
</dbReference>
<dbReference type="RefSeq" id="WP_131154758.1">
    <property type="nucleotide sequence ID" value="NZ_CP036402.1"/>
</dbReference>
<organism evidence="2 3">
    <name type="scientific">Egibacter rhizosphaerae</name>
    <dbReference type="NCBI Taxonomy" id="1670831"/>
    <lineage>
        <taxon>Bacteria</taxon>
        <taxon>Bacillati</taxon>
        <taxon>Actinomycetota</taxon>
        <taxon>Nitriliruptoria</taxon>
        <taxon>Egibacterales</taxon>
        <taxon>Egibacteraceae</taxon>
        <taxon>Egibacter</taxon>
    </lineage>
</organism>
<keyword evidence="3" id="KW-1185">Reference proteome</keyword>
<proteinExistence type="predicted"/>
<evidence type="ECO:0000259" key="1">
    <source>
        <dbReference type="Pfam" id="PF13200"/>
    </source>
</evidence>
<dbReference type="InterPro" id="IPR025275">
    <property type="entry name" value="DUF4015"/>
</dbReference>
<dbReference type="GO" id="GO:0005975">
    <property type="term" value="P:carbohydrate metabolic process"/>
    <property type="evidence" value="ECO:0007669"/>
    <property type="project" value="UniProtKB-ARBA"/>
</dbReference>
<dbReference type="Pfam" id="PF13200">
    <property type="entry name" value="DUF4015"/>
    <property type="match status" value="1"/>
</dbReference>
<dbReference type="Gene3D" id="2.60.40.10">
    <property type="entry name" value="Immunoglobulins"/>
    <property type="match status" value="1"/>
</dbReference>